<dbReference type="OrthoDB" id="409180at2759"/>
<dbReference type="PANTHER" id="PTHR41749">
    <property type="entry name" value="UBIQUITIN-LIKE DOMAIN-CONTAINING PROTEIN"/>
    <property type="match status" value="1"/>
</dbReference>
<dbReference type="AlphaFoldDB" id="A0A9W7L615"/>
<evidence type="ECO:0000313" key="4">
    <source>
        <dbReference type="Proteomes" id="UP001165065"/>
    </source>
</evidence>
<comment type="caution">
    <text evidence="3">The sequence shown here is derived from an EMBL/GenBank/DDBJ whole genome shotgun (WGS) entry which is preliminary data.</text>
</comment>
<dbReference type="EMBL" id="BRYA01000051">
    <property type="protein sequence ID" value="GMI35135.1"/>
    <property type="molecule type" value="Genomic_DNA"/>
</dbReference>
<feature type="region of interest" description="Disordered" evidence="1">
    <location>
        <begin position="17"/>
        <end position="51"/>
    </location>
</feature>
<evidence type="ECO:0000256" key="1">
    <source>
        <dbReference type="SAM" id="MobiDB-lite"/>
    </source>
</evidence>
<evidence type="ECO:0000259" key="2">
    <source>
        <dbReference type="PROSITE" id="PS50053"/>
    </source>
</evidence>
<sequence>MEAKIDDGDDTFIEVSNSSAALGRSPAKAPGLSLNLGREGGRVDADEKDTSAEGVMTRQLETQVMVVFELPDGSTVEEEFRMGQSVEVLKSFLASELGIPMETQSLYLNDTLMFDPLSLMDFKDIDPSGSDDVYIRVEGDMDGGDVGRK</sequence>
<feature type="compositionally biased region" description="Basic and acidic residues" evidence="1">
    <location>
        <begin position="39"/>
        <end position="51"/>
    </location>
</feature>
<organism evidence="3 4">
    <name type="scientific">Triparma columacea</name>
    <dbReference type="NCBI Taxonomy" id="722753"/>
    <lineage>
        <taxon>Eukaryota</taxon>
        <taxon>Sar</taxon>
        <taxon>Stramenopiles</taxon>
        <taxon>Ochrophyta</taxon>
        <taxon>Bolidophyceae</taxon>
        <taxon>Parmales</taxon>
        <taxon>Triparmaceae</taxon>
        <taxon>Triparma</taxon>
    </lineage>
</organism>
<dbReference type="PROSITE" id="PS50053">
    <property type="entry name" value="UBIQUITIN_2"/>
    <property type="match status" value="1"/>
</dbReference>
<gene>
    <name evidence="3" type="ORF">TrCOL_g4738</name>
</gene>
<dbReference type="InterPro" id="IPR029071">
    <property type="entry name" value="Ubiquitin-like_domsf"/>
</dbReference>
<protein>
    <recommendedName>
        <fullName evidence="2">Ubiquitin-like domain-containing protein</fullName>
    </recommendedName>
</protein>
<evidence type="ECO:0000313" key="3">
    <source>
        <dbReference type="EMBL" id="GMI35135.1"/>
    </source>
</evidence>
<proteinExistence type="predicted"/>
<dbReference type="Proteomes" id="UP001165065">
    <property type="component" value="Unassembled WGS sequence"/>
</dbReference>
<feature type="domain" description="Ubiquitin-like" evidence="2">
    <location>
        <begin position="64"/>
        <end position="122"/>
    </location>
</feature>
<reference evidence="4" key="1">
    <citation type="journal article" date="2023" name="Commun. Biol.">
        <title>Genome analysis of Parmales, the sister group of diatoms, reveals the evolutionary specialization of diatoms from phago-mixotrophs to photoautotrophs.</title>
        <authorList>
            <person name="Ban H."/>
            <person name="Sato S."/>
            <person name="Yoshikawa S."/>
            <person name="Yamada K."/>
            <person name="Nakamura Y."/>
            <person name="Ichinomiya M."/>
            <person name="Sato N."/>
            <person name="Blanc-Mathieu R."/>
            <person name="Endo H."/>
            <person name="Kuwata A."/>
            <person name="Ogata H."/>
        </authorList>
    </citation>
    <scope>NUCLEOTIDE SEQUENCE [LARGE SCALE GENOMIC DNA]</scope>
</reference>
<dbReference type="InterPro" id="IPR000626">
    <property type="entry name" value="Ubiquitin-like_dom"/>
</dbReference>
<keyword evidence="4" id="KW-1185">Reference proteome</keyword>
<accession>A0A9W7L615</accession>
<name>A0A9W7L615_9STRA</name>
<dbReference type="SUPFAM" id="SSF54236">
    <property type="entry name" value="Ubiquitin-like"/>
    <property type="match status" value="1"/>
</dbReference>
<dbReference type="PANTHER" id="PTHR41749:SF1">
    <property type="entry name" value="UBIQUITIN-LIKE DOMAIN-CONTAINING PROTEIN"/>
    <property type="match status" value="1"/>
</dbReference>